<evidence type="ECO:0000313" key="3">
    <source>
        <dbReference type="Proteomes" id="UP001178508"/>
    </source>
</evidence>
<evidence type="ECO:0000313" key="2">
    <source>
        <dbReference type="EMBL" id="CAJ1086605.1"/>
    </source>
</evidence>
<keyword evidence="3" id="KW-1185">Reference proteome</keyword>
<gene>
    <name evidence="2" type="ORF">XNOV1_A042133</name>
</gene>
<sequence>MYQLFRRFTYLPCAEVKRSSERGAAISLPLPIRARALESAAVASRIMDADRNGAVFTSNLSSTASRKVATFGFKPEEGHSSIIMTKQSHNGRRGKPVSFTEGLLYAPPSAFVSRQQGKPLPSYSRRFDTSARVLHQKHN</sequence>
<proteinExistence type="predicted"/>
<name>A0AAV1HLS6_XYRNO</name>
<protein>
    <submittedName>
        <fullName evidence="2">Uncharacterized protein</fullName>
    </submittedName>
</protein>
<organism evidence="2 3">
    <name type="scientific">Xyrichtys novacula</name>
    <name type="common">Pearly razorfish</name>
    <name type="synonym">Hemipteronotus novacula</name>
    <dbReference type="NCBI Taxonomy" id="13765"/>
    <lineage>
        <taxon>Eukaryota</taxon>
        <taxon>Metazoa</taxon>
        <taxon>Chordata</taxon>
        <taxon>Craniata</taxon>
        <taxon>Vertebrata</taxon>
        <taxon>Euteleostomi</taxon>
        <taxon>Actinopterygii</taxon>
        <taxon>Neopterygii</taxon>
        <taxon>Teleostei</taxon>
        <taxon>Neoteleostei</taxon>
        <taxon>Acanthomorphata</taxon>
        <taxon>Eupercaria</taxon>
        <taxon>Labriformes</taxon>
        <taxon>Labridae</taxon>
        <taxon>Xyrichtys</taxon>
    </lineage>
</organism>
<accession>A0AAV1HLS6</accession>
<dbReference type="Proteomes" id="UP001178508">
    <property type="component" value="Chromosome 23"/>
</dbReference>
<evidence type="ECO:0000256" key="1">
    <source>
        <dbReference type="SAM" id="MobiDB-lite"/>
    </source>
</evidence>
<feature type="region of interest" description="Disordered" evidence="1">
    <location>
        <begin position="114"/>
        <end position="139"/>
    </location>
</feature>
<dbReference type="AlphaFoldDB" id="A0AAV1HLS6"/>
<dbReference type="EMBL" id="OY660886">
    <property type="protein sequence ID" value="CAJ1086605.1"/>
    <property type="molecule type" value="Genomic_DNA"/>
</dbReference>
<reference evidence="2" key="1">
    <citation type="submission" date="2023-08" db="EMBL/GenBank/DDBJ databases">
        <authorList>
            <person name="Alioto T."/>
            <person name="Alioto T."/>
            <person name="Gomez Garrido J."/>
        </authorList>
    </citation>
    <scope>NUCLEOTIDE SEQUENCE</scope>
</reference>